<protein>
    <submittedName>
        <fullName evidence="4">Alpha/beta hydrolase</fullName>
    </submittedName>
</protein>
<dbReference type="PANTHER" id="PTHR48081:SF8">
    <property type="entry name" value="ALPHA_BETA HYDROLASE FOLD-3 DOMAIN-CONTAINING PROTEIN-RELATED"/>
    <property type="match status" value="1"/>
</dbReference>
<dbReference type="InterPro" id="IPR029058">
    <property type="entry name" value="AB_hydrolase_fold"/>
</dbReference>
<feature type="region of interest" description="Disordered" evidence="2">
    <location>
        <begin position="1"/>
        <end position="20"/>
    </location>
</feature>
<reference evidence="4 5" key="1">
    <citation type="journal article" date="2021" name="Front. Microbiol.">
        <title>Bacterial Transformation of Aromatic Monomers in Softwood Black Liquor.</title>
        <authorList>
            <person name="Navas L.E."/>
            <person name="Dexter G."/>
            <person name="Liu J."/>
            <person name="Levy-Booth D."/>
            <person name="Cho M."/>
            <person name="Jang S.K."/>
            <person name="Mansfield S.D."/>
            <person name="Renneckar S."/>
            <person name="Mohn W.W."/>
            <person name="Eltis L.D."/>
        </authorList>
    </citation>
    <scope>NUCLEOTIDE SEQUENCE [LARGE SCALE GENOMIC DNA]</scope>
    <source>
        <strain evidence="4 5">GD02</strain>
    </source>
</reference>
<accession>A0AA46X1E5</accession>
<dbReference type="Gene3D" id="3.40.50.1820">
    <property type="entry name" value="alpha/beta hydrolase"/>
    <property type="match status" value="1"/>
</dbReference>
<evidence type="ECO:0000256" key="1">
    <source>
        <dbReference type="ARBA" id="ARBA00022801"/>
    </source>
</evidence>
<keyword evidence="4" id="KW-0614">Plasmid</keyword>
<gene>
    <name evidence="4" type="ORF">KUM34_028765</name>
</gene>
<dbReference type="Proteomes" id="UP001162740">
    <property type="component" value="Plasmid pGD02.2.1"/>
</dbReference>
<dbReference type="GO" id="GO:0016787">
    <property type="term" value="F:hydrolase activity"/>
    <property type="evidence" value="ECO:0007669"/>
    <property type="project" value="UniProtKB-KW"/>
</dbReference>
<dbReference type="SUPFAM" id="SSF53474">
    <property type="entry name" value="alpha/beta-Hydrolases"/>
    <property type="match status" value="1"/>
</dbReference>
<keyword evidence="1 4" id="KW-0378">Hydrolase</keyword>
<dbReference type="InterPro" id="IPR013094">
    <property type="entry name" value="AB_hydrolase_3"/>
</dbReference>
<organism evidence="4 5">
    <name type="scientific">Rhodococcus rhodochrous</name>
    <dbReference type="NCBI Taxonomy" id="1829"/>
    <lineage>
        <taxon>Bacteria</taxon>
        <taxon>Bacillati</taxon>
        <taxon>Actinomycetota</taxon>
        <taxon>Actinomycetes</taxon>
        <taxon>Mycobacteriales</taxon>
        <taxon>Nocardiaceae</taxon>
        <taxon>Rhodococcus</taxon>
    </lineage>
</organism>
<dbReference type="AlphaFoldDB" id="A0AA46X1E5"/>
<dbReference type="RefSeq" id="WP_229581256.1">
    <property type="nucleotide sequence ID" value="NZ_CP083975.1"/>
</dbReference>
<proteinExistence type="predicted"/>
<evidence type="ECO:0000259" key="3">
    <source>
        <dbReference type="Pfam" id="PF07859"/>
    </source>
</evidence>
<name>A0AA46X1E5_RHORH</name>
<dbReference type="InterPro" id="IPR050300">
    <property type="entry name" value="GDXG_lipolytic_enzyme"/>
</dbReference>
<dbReference type="EMBL" id="CP083975">
    <property type="protein sequence ID" value="UZF48328.1"/>
    <property type="molecule type" value="Genomic_DNA"/>
</dbReference>
<feature type="domain" description="Alpha/beta hydrolase fold-3" evidence="3">
    <location>
        <begin position="102"/>
        <end position="308"/>
    </location>
</feature>
<dbReference type="PANTHER" id="PTHR48081">
    <property type="entry name" value="AB HYDROLASE SUPERFAMILY PROTEIN C4A8.06C"/>
    <property type="match status" value="1"/>
</dbReference>
<geneLocation type="plasmid" evidence="4 5">
    <name>pGD02.2.1</name>
</geneLocation>
<sequence>MSAADVSGRATEIMRPSPSLRSEFPVNPEVQALLDLPAVRDRELTFATSWDPDRCRDIVAELRSTPITGPTPFPVADVEDITVAGTGVRIYRPLTTVRLPIVVFFHGGGWVFGDLDTQDFACRALANAGRALVVSVDYGLAPEHPFPGPVLEAIAVTKEVLAQAEELGGDPTRLIVAGASSGGNLAATVALDAADSGWGPLAGQVLVYPPLDATTASASYLENASGFNLSAREMRFYWQMYHQGQVDLRDPRLSPLFCKDLSGIPPTLIFTAEYDVLRDEGEAYAARLQGAGVPTYLRRYDGQIHGFLGLGHISADTSHGLHEIGLWVRKQVWDANG</sequence>
<evidence type="ECO:0000313" key="5">
    <source>
        <dbReference type="Proteomes" id="UP001162740"/>
    </source>
</evidence>
<evidence type="ECO:0000313" key="4">
    <source>
        <dbReference type="EMBL" id="UZF48328.1"/>
    </source>
</evidence>
<evidence type="ECO:0000256" key="2">
    <source>
        <dbReference type="SAM" id="MobiDB-lite"/>
    </source>
</evidence>
<dbReference type="Pfam" id="PF07859">
    <property type="entry name" value="Abhydrolase_3"/>
    <property type="match status" value="1"/>
</dbReference>